<dbReference type="Proteomes" id="UP000034291">
    <property type="component" value="Unassembled WGS sequence"/>
</dbReference>
<feature type="domain" description="NAD-dependent epimerase/dehydratase" evidence="3">
    <location>
        <begin position="10"/>
        <end position="252"/>
    </location>
</feature>
<dbReference type="SUPFAM" id="SSF51735">
    <property type="entry name" value="NAD(P)-binding Rossmann-fold domains"/>
    <property type="match status" value="1"/>
</dbReference>
<dbReference type="FunFam" id="3.40.50.720:FF:000336">
    <property type="entry name" value="Aldehyde reductase"/>
    <property type="match status" value="1"/>
</dbReference>
<dbReference type="GO" id="GO:0016616">
    <property type="term" value="F:oxidoreductase activity, acting on the CH-OH group of donors, NAD or NADP as acceptor"/>
    <property type="evidence" value="ECO:0007669"/>
    <property type="project" value="TreeGrafter"/>
</dbReference>
<dbReference type="Pfam" id="PF01370">
    <property type="entry name" value="Epimerase"/>
    <property type="match status" value="1"/>
</dbReference>
<name>A0A0F8TWX4_9EURO</name>
<gene>
    <name evidence="4" type="ORF">ARAM_007314</name>
</gene>
<comment type="similarity">
    <text evidence="2">Belongs to the NAD(P)-dependent epimerase/dehydratase family. Dihydroflavonol-4-reductase subfamily.</text>
</comment>
<dbReference type="InterPro" id="IPR036291">
    <property type="entry name" value="NAD(P)-bd_dom_sf"/>
</dbReference>
<dbReference type="STRING" id="308745.A0A0F8TWX4"/>
<accession>A0A0F8TWX4</accession>
<protein>
    <recommendedName>
        <fullName evidence="3">NAD-dependent epimerase/dehydratase domain-containing protein</fullName>
    </recommendedName>
</protein>
<proteinExistence type="inferred from homology"/>
<dbReference type="Gene3D" id="3.40.50.720">
    <property type="entry name" value="NAD(P)-binding Rossmann-like Domain"/>
    <property type="match status" value="1"/>
</dbReference>
<dbReference type="AlphaFoldDB" id="A0A0F8TWX4"/>
<dbReference type="InterPro" id="IPR001509">
    <property type="entry name" value="Epimerase_deHydtase"/>
</dbReference>
<comment type="caution">
    <text evidence="4">The sequence shown here is derived from an EMBL/GenBank/DDBJ whole genome shotgun (WGS) entry which is preliminary data.</text>
</comment>
<evidence type="ECO:0000256" key="1">
    <source>
        <dbReference type="ARBA" id="ARBA00023002"/>
    </source>
</evidence>
<evidence type="ECO:0000256" key="2">
    <source>
        <dbReference type="ARBA" id="ARBA00023445"/>
    </source>
</evidence>
<organism evidence="4 5">
    <name type="scientific">Aspergillus rambellii</name>
    <dbReference type="NCBI Taxonomy" id="308745"/>
    <lineage>
        <taxon>Eukaryota</taxon>
        <taxon>Fungi</taxon>
        <taxon>Dikarya</taxon>
        <taxon>Ascomycota</taxon>
        <taxon>Pezizomycotina</taxon>
        <taxon>Eurotiomycetes</taxon>
        <taxon>Eurotiomycetidae</taxon>
        <taxon>Eurotiales</taxon>
        <taxon>Aspergillaceae</taxon>
        <taxon>Aspergillus</taxon>
        <taxon>Aspergillus subgen. Nidulantes</taxon>
    </lineage>
</organism>
<keyword evidence="1" id="KW-0560">Oxidoreductase</keyword>
<sequence>MSSSPSNTLVLVTGGSGFVGSYCIIALVNHGYQVRTTIRNVSKSPAVVESLKNGGLSDADLERVSFVAADLSKDKGWDKAVEGCTYVLHVASPLPTEEPKDENEVIIPARDGTLRVLKAARRAGVKRVVLTSAFNAIGYGHPQMKKPFTEEYWSDIENTKQSAYVKSKVIAERAAWAYVKSDEGAGLELTSVNPVAIFGPVLGKDLPGSIHLIQRLMNGEMPGSPQLYMSIVDVRDVAELEVLAMTSPAAKGERFLAVSPPGSMMNEYAVIIKKRLPQYSQKLSVKSLPNMLMRFMALFNKQIAGFVSELGKEKPSSNDKAVRLLGWKPRDREETMVATAETLVKYGFVKQ</sequence>
<dbReference type="CDD" id="cd05227">
    <property type="entry name" value="AR_SDR_e"/>
    <property type="match status" value="1"/>
</dbReference>
<dbReference type="OrthoDB" id="2735536at2759"/>
<reference evidence="4 5" key="1">
    <citation type="submission" date="2015-02" db="EMBL/GenBank/DDBJ databases">
        <title>Draft Genome Sequences of Two Closely-Related Aflatoxigenic Aspergillus Species Obtained from the Cote d'Ivoire.</title>
        <authorList>
            <person name="Moore G.G."/>
            <person name="Beltz S.B."/>
            <person name="Mack B.M."/>
        </authorList>
    </citation>
    <scope>NUCLEOTIDE SEQUENCE [LARGE SCALE GENOMIC DNA]</scope>
    <source>
        <strain evidence="4 5">SRRC1468</strain>
    </source>
</reference>
<dbReference type="PANTHER" id="PTHR10366:SF564">
    <property type="entry name" value="STEROL-4-ALPHA-CARBOXYLATE 3-DEHYDROGENASE, DECARBOXYLATING"/>
    <property type="match status" value="1"/>
</dbReference>
<dbReference type="PANTHER" id="PTHR10366">
    <property type="entry name" value="NAD DEPENDENT EPIMERASE/DEHYDRATASE"/>
    <property type="match status" value="1"/>
</dbReference>
<evidence type="ECO:0000313" key="5">
    <source>
        <dbReference type="Proteomes" id="UP000034291"/>
    </source>
</evidence>
<evidence type="ECO:0000313" key="4">
    <source>
        <dbReference type="EMBL" id="KKK11994.1"/>
    </source>
</evidence>
<keyword evidence="5" id="KW-1185">Reference proteome</keyword>
<evidence type="ECO:0000259" key="3">
    <source>
        <dbReference type="Pfam" id="PF01370"/>
    </source>
</evidence>
<dbReference type="EMBL" id="JZBS01004138">
    <property type="protein sequence ID" value="KKK11994.1"/>
    <property type="molecule type" value="Genomic_DNA"/>
</dbReference>
<dbReference type="InterPro" id="IPR050425">
    <property type="entry name" value="NAD(P)_dehydrat-like"/>
</dbReference>